<reference evidence="2 3" key="1">
    <citation type="submission" date="2020-08" db="EMBL/GenBank/DDBJ databases">
        <title>A Genomic Blueprint of the Chicken Gut Microbiome.</title>
        <authorList>
            <person name="Gilroy R."/>
            <person name="Ravi A."/>
            <person name="Getino M."/>
            <person name="Pursley I."/>
            <person name="Horton D.L."/>
            <person name="Alikhan N.-F."/>
            <person name="Baker D."/>
            <person name="Gharbi K."/>
            <person name="Hall N."/>
            <person name="Watson M."/>
            <person name="Adriaenssens E.M."/>
            <person name="Foster-Nyarko E."/>
            <person name="Jarju S."/>
            <person name="Secka A."/>
            <person name="Antonio M."/>
            <person name="Oren A."/>
            <person name="Chaudhuri R."/>
            <person name="La Ragione R.M."/>
            <person name="Hildebrand F."/>
            <person name="Pallen M.J."/>
        </authorList>
    </citation>
    <scope>NUCLEOTIDE SEQUENCE [LARGE SCALE GENOMIC DNA]</scope>
    <source>
        <strain evidence="2 3">Sa3CUA2</strain>
    </source>
</reference>
<dbReference type="EMBL" id="JACSQV010000021">
    <property type="protein sequence ID" value="MBD7920128.1"/>
    <property type="molecule type" value="Genomic_DNA"/>
</dbReference>
<dbReference type="RefSeq" id="WP_191784776.1">
    <property type="nucleotide sequence ID" value="NZ_JACSQV010000021.1"/>
</dbReference>
<name>A0ABR8QI63_9CELL</name>
<feature type="coiled-coil region" evidence="1">
    <location>
        <begin position="94"/>
        <end position="184"/>
    </location>
</feature>
<organism evidence="2 3">
    <name type="scientific">Cellulomonas avistercoris</name>
    <dbReference type="NCBI Taxonomy" id="2762242"/>
    <lineage>
        <taxon>Bacteria</taxon>
        <taxon>Bacillati</taxon>
        <taxon>Actinomycetota</taxon>
        <taxon>Actinomycetes</taxon>
        <taxon>Micrococcales</taxon>
        <taxon>Cellulomonadaceae</taxon>
        <taxon>Cellulomonas</taxon>
    </lineage>
</organism>
<proteinExistence type="predicted"/>
<protein>
    <recommendedName>
        <fullName evidence="4">Chromosome partition protein Smc</fullName>
    </recommendedName>
</protein>
<comment type="caution">
    <text evidence="2">The sequence shown here is derived from an EMBL/GenBank/DDBJ whole genome shotgun (WGS) entry which is preliminary data.</text>
</comment>
<gene>
    <name evidence="2" type="ORF">H9657_17790</name>
</gene>
<keyword evidence="3" id="KW-1185">Reference proteome</keyword>
<sequence length="454" mass="47476">MTTRATSWYPLAATDPVPGDPAVLTQQAAAHREVAAQIRLAADSLVELTSDPRMRSLAVDTLRERAAGVAGTIRKARARYLAVADALSTYAVALRQAQEAADDLLARARTTQQSLDEAVQQRLRAAVLLRDLEDDPAAAATDVRATTNRLETARTAVDDAELRLTTLRDELEIVERERDAAARRAIDTIDEARASDGLDDGWWEDWGLEVATQVSAIAGKVATIAGTAALVLCWVPILGPALALTATIAGAASLVANVMLAAKGEKGWADAGIDALGMLSFGWGKVVGKGLQQLSREMPDALTAVRGFTSRSGNPAVAAGSGAVDMATRGLLASSDLTVRGLLAGGWRSAPGTYLAAFRTALFQVGAGPKGLLTMAGHGDVVANRALLDDVASVATHPKAVDLLNPLLAKASSLEQQVVWIHGIDVAANAYGAGQLASELTSPPQQSARERLHL</sequence>
<accession>A0ABR8QI63</accession>
<evidence type="ECO:0000256" key="1">
    <source>
        <dbReference type="SAM" id="Coils"/>
    </source>
</evidence>
<evidence type="ECO:0008006" key="4">
    <source>
        <dbReference type="Google" id="ProtNLM"/>
    </source>
</evidence>
<evidence type="ECO:0000313" key="2">
    <source>
        <dbReference type="EMBL" id="MBD7920128.1"/>
    </source>
</evidence>
<dbReference type="Proteomes" id="UP000604241">
    <property type="component" value="Unassembled WGS sequence"/>
</dbReference>
<keyword evidence="1" id="KW-0175">Coiled coil</keyword>
<evidence type="ECO:0000313" key="3">
    <source>
        <dbReference type="Proteomes" id="UP000604241"/>
    </source>
</evidence>